<protein>
    <recommendedName>
        <fullName evidence="4">PWWP domain-containing protein</fullName>
    </recommendedName>
</protein>
<dbReference type="SUPFAM" id="SSF63748">
    <property type="entry name" value="Tudor/PWWP/MBT"/>
    <property type="match status" value="1"/>
</dbReference>
<feature type="region of interest" description="Disordered" evidence="1">
    <location>
        <begin position="164"/>
        <end position="183"/>
    </location>
</feature>
<gene>
    <name evidence="2" type="ORF">LARSCL_LOCUS20622</name>
</gene>
<sequence>MEKEGPLSDCDSDSSDGLPELFPKHTFDVAKLTRNDIVWAAYKDLHWPALVRDVDKKNKKVRVWYLDSPGKCFNLPFKKIHDFVDSDFNKKVEDVAKNHPLGQKFNEVLRRTNLFIYRQFKGEGDDPLKFFNLSEPYFLLKDLSSGNSDNKIISVDVLSENVGDKNDNLKENSEDESDGETCTPSKYLSELYEEDSPYDDEMVDKILSCITSGHIDNYLIDIVSSKITNDRHELYVEAMEKGQIQLFVESQPSVPIKNRKLHSISIYLHSLYEQKIRNEKLNRLNEYIVSVWLPEAVNKAISLIETESVKPTDYLCGDNKSCSSLKTETEELTVSGSSNFSSSPIFVQSSKSPIDCDNKVSISPTVVEVLESLVDSAYNNISSPAFHVEPSESLVDSSSNNVLCAAKRKVNLRSSSLKSHNYNELEIEVCSPRKKKFTSRKKQKRSSKTLKRGKKTAQEIVSNSEDKA</sequence>
<evidence type="ECO:0008006" key="4">
    <source>
        <dbReference type="Google" id="ProtNLM"/>
    </source>
</evidence>
<feature type="compositionally biased region" description="Basic residues" evidence="1">
    <location>
        <begin position="436"/>
        <end position="455"/>
    </location>
</feature>
<evidence type="ECO:0000256" key="1">
    <source>
        <dbReference type="SAM" id="MobiDB-lite"/>
    </source>
</evidence>
<dbReference type="EMBL" id="CAXIEN010000448">
    <property type="protein sequence ID" value="CAL1297980.1"/>
    <property type="molecule type" value="Genomic_DNA"/>
</dbReference>
<feature type="compositionally biased region" description="Polar residues" evidence="1">
    <location>
        <begin position="459"/>
        <end position="468"/>
    </location>
</feature>
<comment type="caution">
    <text evidence="2">The sequence shown here is derived from an EMBL/GenBank/DDBJ whole genome shotgun (WGS) entry which is preliminary data.</text>
</comment>
<dbReference type="Gene3D" id="2.30.30.140">
    <property type="match status" value="1"/>
</dbReference>
<organism evidence="2 3">
    <name type="scientific">Larinioides sclopetarius</name>
    <dbReference type="NCBI Taxonomy" id="280406"/>
    <lineage>
        <taxon>Eukaryota</taxon>
        <taxon>Metazoa</taxon>
        <taxon>Ecdysozoa</taxon>
        <taxon>Arthropoda</taxon>
        <taxon>Chelicerata</taxon>
        <taxon>Arachnida</taxon>
        <taxon>Araneae</taxon>
        <taxon>Araneomorphae</taxon>
        <taxon>Entelegynae</taxon>
        <taxon>Araneoidea</taxon>
        <taxon>Araneidae</taxon>
        <taxon>Larinioides</taxon>
    </lineage>
</organism>
<dbReference type="Proteomes" id="UP001497382">
    <property type="component" value="Unassembled WGS sequence"/>
</dbReference>
<keyword evidence="3" id="KW-1185">Reference proteome</keyword>
<name>A0AAV2BPZ2_9ARAC</name>
<dbReference type="AlphaFoldDB" id="A0AAV2BPZ2"/>
<evidence type="ECO:0000313" key="2">
    <source>
        <dbReference type="EMBL" id="CAL1297980.1"/>
    </source>
</evidence>
<reference evidence="2 3" key="1">
    <citation type="submission" date="2024-04" db="EMBL/GenBank/DDBJ databases">
        <authorList>
            <person name="Rising A."/>
            <person name="Reimegard J."/>
            <person name="Sonavane S."/>
            <person name="Akerstrom W."/>
            <person name="Nylinder S."/>
            <person name="Hedman E."/>
            <person name="Kallberg Y."/>
        </authorList>
    </citation>
    <scope>NUCLEOTIDE SEQUENCE [LARGE SCALE GENOMIC DNA]</scope>
</reference>
<evidence type="ECO:0000313" key="3">
    <source>
        <dbReference type="Proteomes" id="UP001497382"/>
    </source>
</evidence>
<accession>A0AAV2BPZ2</accession>
<proteinExistence type="predicted"/>
<feature type="region of interest" description="Disordered" evidence="1">
    <location>
        <begin position="436"/>
        <end position="468"/>
    </location>
</feature>